<dbReference type="PANTHER" id="PTHR16056">
    <property type="entry name" value="REGULATOR OF MICROTUBULE DYNAMICS PROTEIN"/>
    <property type="match status" value="1"/>
</dbReference>
<evidence type="ECO:0000256" key="2">
    <source>
        <dbReference type="ARBA" id="ARBA00004604"/>
    </source>
</evidence>
<keyword evidence="6" id="KW-0698">rRNA processing</keyword>
<evidence type="ECO:0000256" key="6">
    <source>
        <dbReference type="RuleBase" id="RU368021"/>
    </source>
</evidence>
<dbReference type="GO" id="GO:0005634">
    <property type="term" value="C:nucleus"/>
    <property type="evidence" value="ECO:0007669"/>
    <property type="project" value="UniProtKB-SubCell"/>
</dbReference>
<sequence length="749" mass="84361">MPNARKKKAAKNEDFKKKKLKVGKNKALPDNFTDTSFTSKSISLPNQSITEDKSKEITTGRNLTLTDLVTQLKHYNSSVKKDALAGLQELFARHPGMLVSSLSTIVNGIVKLFIDDDRDVRKALLKFLEETFTQVDKVDLEPFVPLLIIYTCSAMTHIIEDIRLDAIKLLDLWVNTVPEAITGKFWKRISGNFISLLAVGSNNINISKSTSSGTETTAASVKAAAAVSHLHINKHKLGLLTSMTKFFEAGLFEDRQDTYWFLYNFLNDRHAKKSFKRKFDLDEKAKTTTIVWDASSKVTYTPDNIMVHSVIPYLSGGSVPLSFNALNIFEASGSNVGQDKMKNKDGDKKQQQQQANDFSFQDRVSQVKEFIETFQPMLIGNWLESAPAVFTTTNTITYSPALQMLHTVIHLSLVLWRAMVSGGSIQDTTPQWLDTHLQQFLKHLSVYFPYGISSLGNGGAKVQSILQEMNIMTCELTSLFLMARKIQANQSLSSSSSLQIGKKRSVEQMEQDDKVPGWADRIVDYVLGLLGFDEMDTKSSKTKMSSMSTEFRNENLVALLPAVWGFLNCLEGDRQLDVFKAFMGYSQHCSAHSASKRTTVAFIIRCYLIQSMPSYNGRFTLDPTSPFADLMKKWLLSLPRLLCELKTQHIGTSQMILNAMCDIGKRGDKDIFATETLKKTTLLMTPFFYYELPGKDGVYGPFIQLPSELQKRALEFMYYIGVDSERVQTCLSKCKSHDQMTEEVLNWII</sequence>
<keyword evidence="11" id="KW-1185">Reference proteome</keyword>
<keyword evidence="5 6" id="KW-0539">Nucleus</keyword>
<keyword evidence="6" id="KW-0690">Ribosome biogenesis</keyword>
<evidence type="ECO:0000313" key="11">
    <source>
        <dbReference type="Proteomes" id="UP000193560"/>
    </source>
</evidence>
<organism evidence="10 11">
    <name type="scientific">Absidia repens</name>
    <dbReference type="NCBI Taxonomy" id="90262"/>
    <lineage>
        <taxon>Eukaryota</taxon>
        <taxon>Fungi</taxon>
        <taxon>Fungi incertae sedis</taxon>
        <taxon>Mucoromycota</taxon>
        <taxon>Mucoromycotina</taxon>
        <taxon>Mucoromycetes</taxon>
        <taxon>Mucorales</taxon>
        <taxon>Cunninghamellaceae</taxon>
        <taxon>Absidia</taxon>
    </lineage>
</organism>
<comment type="subunit">
    <text evidence="6">Component of the RIX1 complex.</text>
</comment>
<dbReference type="Gene3D" id="1.25.10.10">
    <property type="entry name" value="Leucine-rich Repeat Variant"/>
    <property type="match status" value="1"/>
</dbReference>
<comment type="similarity">
    <text evidence="4 6">Belongs to the IPI1/TEX10 family.</text>
</comment>
<dbReference type="GO" id="GO:0120330">
    <property type="term" value="C:rixosome complex"/>
    <property type="evidence" value="ECO:0007669"/>
    <property type="project" value="UniProtKB-UniRule"/>
</dbReference>
<evidence type="ECO:0000256" key="1">
    <source>
        <dbReference type="ARBA" id="ARBA00002355"/>
    </source>
</evidence>
<accession>A0A1X2I5U6</accession>
<dbReference type="InterPro" id="IPR011989">
    <property type="entry name" value="ARM-like"/>
</dbReference>
<proteinExistence type="inferred from homology"/>
<dbReference type="PANTHER" id="PTHR16056:SF2">
    <property type="entry name" value="TESTIS-EXPRESSED PROTEIN 10"/>
    <property type="match status" value="1"/>
</dbReference>
<dbReference type="InterPro" id="IPR057949">
    <property type="entry name" value="TPR_TEX10"/>
</dbReference>
<evidence type="ECO:0000256" key="7">
    <source>
        <dbReference type="SAM" id="MobiDB-lite"/>
    </source>
</evidence>
<reference evidence="10 11" key="1">
    <citation type="submission" date="2016-07" db="EMBL/GenBank/DDBJ databases">
        <title>Pervasive Adenine N6-methylation of Active Genes in Fungi.</title>
        <authorList>
            <consortium name="DOE Joint Genome Institute"/>
            <person name="Mondo S.J."/>
            <person name="Dannebaum R.O."/>
            <person name="Kuo R.C."/>
            <person name="Labutti K."/>
            <person name="Haridas S."/>
            <person name="Kuo A."/>
            <person name="Salamov A."/>
            <person name="Ahrendt S.R."/>
            <person name="Lipzen A."/>
            <person name="Sullivan W."/>
            <person name="Andreopoulos W.B."/>
            <person name="Clum A."/>
            <person name="Lindquist E."/>
            <person name="Daum C."/>
            <person name="Ramamoorthy G.K."/>
            <person name="Gryganskyi A."/>
            <person name="Culley D."/>
            <person name="Magnuson J.K."/>
            <person name="James T.Y."/>
            <person name="O'Malley M.A."/>
            <person name="Stajich J.E."/>
            <person name="Spatafora J.W."/>
            <person name="Visel A."/>
            <person name="Grigoriev I.V."/>
        </authorList>
    </citation>
    <scope>NUCLEOTIDE SEQUENCE [LARGE SCALE GENOMIC DNA]</scope>
    <source>
        <strain evidence="10 11">NRRL 1336</strain>
    </source>
</reference>
<evidence type="ECO:0000256" key="4">
    <source>
        <dbReference type="ARBA" id="ARBA00006427"/>
    </source>
</evidence>
<evidence type="ECO:0000313" key="10">
    <source>
        <dbReference type="EMBL" id="ORZ09858.1"/>
    </source>
</evidence>
<feature type="domain" description="TEX10-like TPR repeats" evidence="9">
    <location>
        <begin position="631"/>
        <end position="745"/>
    </location>
</feature>
<comment type="function">
    <text evidence="1 6">Component of the RIX1 complex required for processing of ITS2 sequences from 35S pre-rRNA.</text>
</comment>
<dbReference type="InterPro" id="IPR016024">
    <property type="entry name" value="ARM-type_fold"/>
</dbReference>
<protein>
    <recommendedName>
        <fullName evidence="6">Pre-rRNA-processing protein</fullName>
    </recommendedName>
</protein>
<dbReference type="STRING" id="90262.A0A1X2I5U6"/>
<name>A0A1X2I5U6_9FUNG</name>
<dbReference type="Pfam" id="PF25781">
    <property type="entry name" value="TPR_TEX10"/>
    <property type="match status" value="1"/>
</dbReference>
<comment type="subcellular location">
    <subcellularLocation>
        <location evidence="2">Nucleus</location>
        <location evidence="2">Nucleolus</location>
    </subcellularLocation>
    <subcellularLocation>
        <location evidence="3">Nucleus</location>
        <location evidence="3">Nucleoplasm</location>
    </subcellularLocation>
</comment>
<dbReference type="Pfam" id="PF12333">
    <property type="entry name" value="Ipi1_N"/>
    <property type="match status" value="1"/>
</dbReference>
<dbReference type="AlphaFoldDB" id="A0A1X2I5U6"/>
<evidence type="ECO:0000256" key="5">
    <source>
        <dbReference type="ARBA" id="ARBA00023242"/>
    </source>
</evidence>
<dbReference type="GO" id="GO:0006364">
    <property type="term" value="P:rRNA processing"/>
    <property type="evidence" value="ECO:0007669"/>
    <property type="project" value="UniProtKB-UniRule"/>
</dbReference>
<comment type="caution">
    <text evidence="10">The sequence shown here is derived from an EMBL/GenBank/DDBJ whole genome shotgun (WGS) entry which is preliminary data.</text>
</comment>
<dbReference type="EMBL" id="MCGE01000026">
    <property type="protein sequence ID" value="ORZ09858.1"/>
    <property type="molecule type" value="Genomic_DNA"/>
</dbReference>
<evidence type="ECO:0000259" key="8">
    <source>
        <dbReference type="Pfam" id="PF12333"/>
    </source>
</evidence>
<evidence type="ECO:0000256" key="3">
    <source>
        <dbReference type="ARBA" id="ARBA00004642"/>
    </source>
</evidence>
<dbReference type="SUPFAM" id="SSF48371">
    <property type="entry name" value="ARM repeat"/>
    <property type="match status" value="1"/>
</dbReference>
<dbReference type="OrthoDB" id="361362at2759"/>
<feature type="domain" description="Pre-rRNA-processing protein Ipi1 N-terminal" evidence="8">
    <location>
        <begin position="139"/>
        <end position="230"/>
    </location>
</feature>
<feature type="region of interest" description="Disordered" evidence="7">
    <location>
        <begin position="1"/>
        <end position="22"/>
    </location>
</feature>
<evidence type="ECO:0000259" key="9">
    <source>
        <dbReference type="Pfam" id="PF25781"/>
    </source>
</evidence>
<dbReference type="Proteomes" id="UP000193560">
    <property type="component" value="Unassembled WGS sequence"/>
</dbReference>
<dbReference type="InterPro" id="IPR024679">
    <property type="entry name" value="Ipi1_N"/>
</dbReference>
<gene>
    <name evidence="10" type="ORF">BCR42DRAFT_423218</name>
</gene>